<dbReference type="InterPro" id="IPR008271">
    <property type="entry name" value="Ser/Thr_kinase_AS"/>
</dbReference>
<comment type="caution">
    <text evidence="15">The sequence shown here is derived from an EMBL/GenBank/DDBJ whole genome shotgun (WGS) entry which is preliminary data.</text>
</comment>
<keyword evidence="9 12" id="KW-0067">ATP-binding</keyword>
<comment type="similarity">
    <text evidence="2">Belongs to the protein kinase superfamily. CK1 Ser/Thr protein kinase family. Casein kinase I subfamily.</text>
</comment>
<keyword evidence="7 12" id="KW-0547">Nucleotide-binding</keyword>
<dbReference type="InterPro" id="IPR000719">
    <property type="entry name" value="Prot_kinase_dom"/>
</dbReference>
<dbReference type="EC" id="2.7.11.1" evidence="3"/>
<dbReference type="PROSITE" id="PS00108">
    <property type="entry name" value="PROTEIN_KINASE_ST"/>
    <property type="match status" value="1"/>
</dbReference>
<dbReference type="InterPro" id="IPR017441">
    <property type="entry name" value="Protein_kinase_ATP_BS"/>
</dbReference>
<dbReference type="Pfam" id="PF00069">
    <property type="entry name" value="Pkinase"/>
    <property type="match status" value="1"/>
</dbReference>
<dbReference type="SMART" id="SM00220">
    <property type="entry name" value="S_TKc"/>
    <property type="match status" value="1"/>
</dbReference>
<evidence type="ECO:0000256" key="4">
    <source>
        <dbReference type="ARBA" id="ARBA00022490"/>
    </source>
</evidence>
<evidence type="ECO:0000256" key="6">
    <source>
        <dbReference type="ARBA" id="ARBA00022679"/>
    </source>
</evidence>
<dbReference type="PROSITE" id="PS00107">
    <property type="entry name" value="PROTEIN_KINASE_ATP"/>
    <property type="match status" value="1"/>
</dbReference>
<dbReference type="GO" id="GO:0005737">
    <property type="term" value="C:cytoplasm"/>
    <property type="evidence" value="ECO:0007669"/>
    <property type="project" value="UniProtKB-SubCell"/>
</dbReference>
<dbReference type="SUPFAM" id="SSF56112">
    <property type="entry name" value="Protein kinase-like (PK-like)"/>
    <property type="match status" value="1"/>
</dbReference>
<evidence type="ECO:0000313" key="16">
    <source>
        <dbReference type="Proteomes" id="UP000631114"/>
    </source>
</evidence>
<evidence type="ECO:0000256" key="12">
    <source>
        <dbReference type="PROSITE-ProRule" id="PRU10141"/>
    </source>
</evidence>
<dbReference type="GO" id="GO:0005524">
    <property type="term" value="F:ATP binding"/>
    <property type="evidence" value="ECO:0007669"/>
    <property type="project" value="UniProtKB-UniRule"/>
</dbReference>
<sequence>MADAIGGKFKIGRKIGSGSFGELYLGWRCLFSAFKVLNMLRWFVTGVLFDSGTNIQSGDEVAIKLEAVKTKHPQLHYESKLYMLLQGGTGIPHLKWFGVQGDYNVMVIDLLGPSLEDLFNYCNRKLTLKTVLMLADQLLNRVEYMHSRGFLHRDIKPDNFLMGLGRKANQVYIIDYGLAKKYRDLQTHRHIPYRENKNLTGTARYASVNTHLGVEQSRRDDLESLGYVLMYFLRGSLPWQGLKAGTKKQKYDKISEKKMVTPVEVLCKSYPSEFISYFHYCRSLRFDDKPDYSYLKRLFRDLFIREVSIVMDSVGVYALSLGMYVGSGYQFDYVFDWTVLKYPQIGANSRARPSGKISTNPGPSAERPEKASAGQDIKDRFINAVDVFVRRSPGLQDSVKYKSSGDAPSSKEAPERERGRTPLSRNSSASKRAIVSSSRPSSSGEPSESRSSRLLSSSGRQSTTHRIQPGFESRSSSLSRTMVGRGPREDPLRSFELLSIGAERRK</sequence>
<dbReference type="Proteomes" id="UP000631114">
    <property type="component" value="Unassembled WGS sequence"/>
</dbReference>
<dbReference type="GO" id="GO:0004674">
    <property type="term" value="F:protein serine/threonine kinase activity"/>
    <property type="evidence" value="ECO:0007669"/>
    <property type="project" value="UniProtKB-KW"/>
</dbReference>
<evidence type="ECO:0000256" key="9">
    <source>
        <dbReference type="ARBA" id="ARBA00022840"/>
    </source>
</evidence>
<dbReference type="FunFam" id="1.10.510.10:FF:000164">
    <property type="entry name" value="Casein kinase 1-like protein"/>
    <property type="match status" value="1"/>
</dbReference>
<keyword evidence="8" id="KW-0418">Kinase</keyword>
<evidence type="ECO:0000256" key="10">
    <source>
        <dbReference type="ARBA" id="ARBA00047899"/>
    </source>
</evidence>
<dbReference type="CDD" id="cd14125">
    <property type="entry name" value="STKc_CK1_delta_epsilon"/>
    <property type="match status" value="1"/>
</dbReference>
<organism evidence="15 16">
    <name type="scientific">Coptis chinensis</name>
    <dbReference type="NCBI Taxonomy" id="261450"/>
    <lineage>
        <taxon>Eukaryota</taxon>
        <taxon>Viridiplantae</taxon>
        <taxon>Streptophyta</taxon>
        <taxon>Embryophyta</taxon>
        <taxon>Tracheophyta</taxon>
        <taxon>Spermatophyta</taxon>
        <taxon>Magnoliopsida</taxon>
        <taxon>Ranunculales</taxon>
        <taxon>Ranunculaceae</taxon>
        <taxon>Coptidoideae</taxon>
        <taxon>Coptis</taxon>
    </lineage>
</organism>
<dbReference type="InterPro" id="IPR050235">
    <property type="entry name" value="CK1_Ser-Thr_kinase"/>
</dbReference>
<evidence type="ECO:0000256" key="13">
    <source>
        <dbReference type="SAM" id="MobiDB-lite"/>
    </source>
</evidence>
<evidence type="ECO:0000256" key="3">
    <source>
        <dbReference type="ARBA" id="ARBA00012513"/>
    </source>
</evidence>
<dbReference type="EMBL" id="JADFTS010000004">
    <property type="protein sequence ID" value="KAF9609821.1"/>
    <property type="molecule type" value="Genomic_DNA"/>
</dbReference>
<comment type="catalytic activity">
    <reaction evidence="11">
        <text>L-seryl-[protein] + ATP = O-phospho-L-seryl-[protein] + ADP + H(+)</text>
        <dbReference type="Rhea" id="RHEA:17989"/>
        <dbReference type="Rhea" id="RHEA-COMP:9863"/>
        <dbReference type="Rhea" id="RHEA-COMP:11604"/>
        <dbReference type="ChEBI" id="CHEBI:15378"/>
        <dbReference type="ChEBI" id="CHEBI:29999"/>
        <dbReference type="ChEBI" id="CHEBI:30616"/>
        <dbReference type="ChEBI" id="CHEBI:83421"/>
        <dbReference type="ChEBI" id="CHEBI:456216"/>
        <dbReference type="EC" id="2.7.11.1"/>
    </reaction>
</comment>
<dbReference type="PROSITE" id="PS50011">
    <property type="entry name" value="PROTEIN_KINASE_DOM"/>
    <property type="match status" value="1"/>
</dbReference>
<dbReference type="InterPro" id="IPR011009">
    <property type="entry name" value="Kinase-like_dom_sf"/>
</dbReference>
<evidence type="ECO:0000256" key="7">
    <source>
        <dbReference type="ARBA" id="ARBA00022741"/>
    </source>
</evidence>
<reference evidence="15 16" key="1">
    <citation type="submission" date="2020-10" db="EMBL/GenBank/DDBJ databases">
        <title>The Coptis chinensis genome and diversification of protoberbering-type alkaloids.</title>
        <authorList>
            <person name="Wang B."/>
            <person name="Shu S."/>
            <person name="Song C."/>
            <person name="Liu Y."/>
        </authorList>
    </citation>
    <scope>NUCLEOTIDE SEQUENCE [LARGE SCALE GENOMIC DNA]</scope>
    <source>
        <strain evidence="15">HL-2020</strain>
        <tissue evidence="15">Leaf</tissue>
    </source>
</reference>
<dbReference type="OrthoDB" id="5800476at2759"/>
<feature type="compositionally biased region" description="Low complexity" evidence="13">
    <location>
        <begin position="427"/>
        <end position="446"/>
    </location>
</feature>
<evidence type="ECO:0000256" key="8">
    <source>
        <dbReference type="ARBA" id="ARBA00022777"/>
    </source>
</evidence>
<evidence type="ECO:0000256" key="2">
    <source>
        <dbReference type="ARBA" id="ARBA00005926"/>
    </source>
</evidence>
<dbReference type="PANTHER" id="PTHR11909">
    <property type="entry name" value="CASEIN KINASE-RELATED"/>
    <property type="match status" value="1"/>
</dbReference>
<comment type="subcellular location">
    <subcellularLocation>
        <location evidence="1">Cytoplasm</location>
    </subcellularLocation>
</comment>
<evidence type="ECO:0000256" key="1">
    <source>
        <dbReference type="ARBA" id="ARBA00004496"/>
    </source>
</evidence>
<feature type="binding site" evidence="12">
    <location>
        <position position="35"/>
    </location>
    <ligand>
        <name>ATP</name>
        <dbReference type="ChEBI" id="CHEBI:30616"/>
    </ligand>
</feature>
<evidence type="ECO:0000256" key="5">
    <source>
        <dbReference type="ARBA" id="ARBA00022527"/>
    </source>
</evidence>
<evidence type="ECO:0000256" key="11">
    <source>
        <dbReference type="ARBA" id="ARBA00048679"/>
    </source>
</evidence>
<evidence type="ECO:0000259" key="14">
    <source>
        <dbReference type="PROSITE" id="PS50011"/>
    </source>
</evidence>
<dbReference type="Gene3D" id="1.10.510.10">
    <property type="entry name" value="Transferase(Phosphotransferase) domain 1"/>
    <property type="match status" value="1"/>
</dbReference>
<gene>
    <name evidence="15" type="ORF">IFM89_018675</name>
</gene>
<dbReference type="AlphaFoldDB" id="A0A835M3X2"/>
<feature type="region of interest" description="Disordered" evidence="13">
    <location>
        <begin position="348"/>
        <end position="375"/>
    </location>
</feature>
<feature type="compositionally biased region" description="Basic and acidic residues" evidence="13">
    <location>
        <begin position="366"/>
        <end position="375"/>
    </location>
</feature>
<name>A0A835M3X2_9MAGN</name>
<keyword evidence="6" id="KW-0808">Transferase</keyword>
<keyword evidence="5" id="KW-0723">Serine/threonine-protein kinase</keyword>
<keyword evidence="16" id="KW-1185">Reference proteome</keyword>
<proteinExistence type="inferred from homology"/>
<accession>A0A835M3X2</accession>
<feature type="domain" description="Protein kinase" evidence="14">
    <location>
        <begin position="9"/>
        <end position="304"/>
    </location>
</feature>
<protein>
    <recommendedName>
        <fullName evidence="3">non-specific serine/threonine protein kinase</fullName>
        <ecNumber evidence="3">2.7.11.1</ecNumber>
    </recommendedName>
</protein>
<keyword evidence="4" id="KW-0963">Cytoplasm</keyword>
<comment type="catalytic activity">
    <reaction evidence="10">
        <text>L-threonyl-[protein] + ATP = O-phospho-L-threonyl-[protein] + ADP + H(+)</text>
        <dbReference type="Rhea" id="RHEA:46608"/>
        <dbReference type="Rhea" id="RHEA-COMP:11060"/>
        <dbReference type="Rhea" id="RHEA-COMP:11605"/>
        <dbReference type="ChEBI" id="CHEBI:15378"/>
        <dbReference type="ChEBI" id="CHEBI:30013"/>
        <dbReference type="ChEBI" id="CHEBI:30616"/>
        <dbReference type="ChEBI" id="CHEBI:61977"/>
        <dbReference type="ChEBI" id="CHEBI:456216"/>
        <dbReference type="EC" id="2.7.11.1"/>
    </reaction>
</comment>
<feature type="region of interest" description="Disordered" evidence="13">
    <location>
        <begin position="397"/>
        <end position="493"/>
    </location>
</feature>
<evidence type="ECO:0000313" key="15">
    <source>
        <dbReference type="EMBL" id="KAF9609821.1"/>
    </source>
</evidence>